<reference evidence="1 2" key="1">
    <citation type="journal article" date="2020" name="Cell">
        <title>Large-Scale Comparative Analyses of Tick Genomes Elucidate Their Genetic Diversity and Vector Capacities.</title>
        <authorList>
            <consortium name="Tick Genome and Microbiome Consortium (TIGMIC)"/>
            <person name="Jia N."/>
            <person name="Wang J."/>
            <person name="Shi W."/>
            <person name="Du L."/>
            <person name="Sun Y."/>
            <person name="Zhan W."/>
            <person name="Jiang J.F."/>
            <person name="Wang Q."/>
            <person name="Zhang B."/>
            <person name="Ji P."/>
            <person name="Bell-Sakyi L."/>
            <person name="Cui X.M."/>
            <person name="Yuan T.T."/>
            <person name="Jiang B.G."/>
            <person name="Yang W.F."/>
            <person name="Lam T.T."/>
            <person name="Chang Q.C."/>
            <person name="Ding S.J."/>
            <person name="Wang X.J."/>
            <person name="Zhu J.G."/>
            <person name="Ruan X.D."/>
            <person name="Zhao L."/>
            <person name="Wei J.T."/>
            <person name="Ye R.Z."/>
            <person name="Que T.C."/>
            <person name="Du C.H."/>
            <person name="Zhou Y.H."/>
            <person name="Cheng J.X."/>
            <person name="Dai P.F."/>
            <person name="Guo W.B."/>
            <person name="Han X.H."/>
            <person name="Huang E.J."/>
            <person name="Li L.F."/>
            <person name="Wei W."/>
            <person name="Gao Y.C."/>
            <person name="Liu J.Z."/>
            <person name="Shao H.Z."/>
            <person name="Wang X."/>
            <person name="Wang C.C."/>
            <person name="Yang T.C."/>
            <person name="Huo Q.B."/>
            <person name="Li W."/>
            <person name="Chen H.Y."/>
            <person name="Chen S.E."/>
            <person name="Zhou L.G."/>
            <person name="Ni X.B."/>
            <person name="Tian J.H."/>
            <person name="Sheng Y."/>
            <person name="Liu T."/>
            <person name="Pan Y.S."/>
            <person name="Xia L.Y."/>
            <person name="Li J."/>
            <person name="Zhao F."/>
            <person name="Cao W.C."/>
        </authorList>
    </citation>
    <scope>NUCLEOTIDE SEQUENCE [LARGE SCALE GENOMIC DNA]</scope>
    <source>
        <strain evidence="1">Iper-2018</strain>
    </source>
</reference>
<accession>A0AC60PYE2</accession>
<gene>
    <name evidence="1" type="ORF">HPB47_026608</name>
</gene>
<keyword evidence="2" id="KW-1185">Reference proteome</keyword>
<dbReference type="EMBL" id="JABSTQ010009736">
    <property type="protein sequence ID" value="KAG0426270.1"/>
    <property type="molecule type" value="Genomic_DNA"/>
</dbReference>
<sequence length="49" mass="5870">KPVIPDSDIDWPLYKAESFKLTHLRPGNYKIARDQSRNICELWRPFLLK</sequence>
<proteinExistence type="predicted"/>
<evidence type="ECO:0000313" key="2">
    <source>
        <dbReference type="Proteomes" id="UP000805193"/>
    </source>
</evidence>
<name>A0AC60PYE2_IXOPE</name>
<organism evidence="1 2">
    <name type="scientific">Ixodes persulcatus</name>
    <name type="common">Taiga tick</name>
    <dbReference type="NCBI Taxonomy" id="34615"/>
    <lineage>
        <taxon>Eukaryota</taxon>
        <taxon>Metazoa</taxon>
        <taxon>Ecdysozoa</taxon>
        <taxon>Arthropoda</taxon>
        <taxon>Chelicerata</taxon>
        <taxon>Arachnida</taxon>
        <taxon>Acari</taxon>
        <taxon>Parasitiformes</taxon>
        <taxon>Ixodida</taxon>
        <taxon>Ixodoidea</taxon>
        <taxon>Ixodidae</taxon>
        <taxon>Ixodinae</taxon>
        <taxon>Ixodes</taxon>
    </lineage>
</organism>
<feature type="non-terminal residue" evidence="1">
    <location>
        <position position="49"/>
    </location>
</feature>
<comment type="caution">
    <text evidence="1">The sequence shown here is derived from an EMBL/GenBank/DDBJ whole genome shotgun (WGS) entry which is preliminary data.</text>
</comment>
<evidence type="ECO:0000313" key="1">
    <source>
        <dbReference type="EMBL" id="KAG0426270.1"/>
    </source>
</evidence>
<protein>
    <submittedName>
        <fullName evidence="1">Uncharacterized protein</fullName>
    </submittedName>
</protein>
<feature type="non-terminal residue" evidence="1">
    <location>
        <position position="1"/>
    </location>
</feature>
<dbReference type="Proteomes" id="UP000805193">
    <property type="component" value="Unassembled WGS sequence"/>
</dbReference>